<gene>
    <name evidence="2" type="ordered locus">Metme_2373</name>
</gene>
<dbReference type="HOGENOM" id="CLU_048246_3_0_6"/>
<dbReference type="Pfam" id="PF08668">
    <property type="entry name" value="HDOD"/>
    <property type="match status" value="1"/>
</dbReference>
<dbReference type="AlphaFoldDB" id="F9ZVW9"/>
<evidence type="ECO:0000313" key="2">
    <source>
        <dbReference type="EMBL" id="AEG00773.1"/>
    </source>
</evidence>
<dbReference type="PROSITE" id="PS51833">
    <property type="entry name" value="HDOD"/>
    <property type="match status" value="1"/>
</dbReference>
<dbReference type="PANTHER" id="PTHR33525:SF6">
    <property type="entry name" value="HDOD DOMAIN-CONTAINING PROTEIN"/>
    <property type="match status" value="1"/>
</dbReference>
<keyword evidence="3" id="KW-1185">Reference proteome</keyword>
<dbReference type="InterPro" id="IPR052340">
    <property type="entry name" value="RNase_Y/CdgJ"/>
</dbReference>
<name>F9ZVW9_METMM</name>
<dbReference type="NCBIfam" id="TIGR00277">
    <property type="entry name" value="HDIG"/>
    <property type="match status" value="1"/>
</dbReference>
<dbReference type="InterPro" id="IPR003607">
    <property type="entry name" value="HD/PDEase_dom"/>
</dbReference>
<reference evidence="3" key="3">
    <citation type="submission" date="2011-05" db="EMBL/GenBank/DDBJ databases">
        <title>Complete sequence of Methylomonas methanica MC09.</title>
        <authorList>
            <consortium name="US DOE Joint Genome Institute"/>
            <person name="Lucas S."/>
            <person name="Han J."/>
            <person name="Lapidus A."/>
            <person name="Cheng J.-F."/>
            <person name="Goodwin L."/>
            <person name="Pitluck S."/>
            <person name="Peters L."/>
            <person name="Mikhailova N."/>
            <person name="Teshima H."/>
            <person name="Han C."/>
            <person name="Tapia R."/>
            <person name="Land M."/>
            <person name="Hauser L."/>
            <person name="Kyrpides N."/>
            <person name="Ivanova N."/>
            <person name="Pagani I."/>
            <person name="Stein L."/>
            <person name="Woyke T."/>
        </authorList>
    </citation>
    <scope>NUCLEOTIDE SEQUENCE [LARGE SCALE GENOMIC DNA]</scope>
    <source>
        <strain evidence="3">MC09</strain>
    </source>
</reference>
<dbReference type="PANTHER" id="PTHR33525">
    <property type="match status" value="1"/>
</dbReference>
<evidence type="ECO:0000259" key="1">
    <source>
        <dbReference type="PROSITE" id="PS51833"/>
    </source>
</evidence>
<dbReference type="eggNOG" id="COG1639">
    <property type="taxonomic scope" value="Bacteria"/>
</dbReference>
<evidence type="ECO:0000313" key="3">
    <source>
        <dbReference type="Proteomes" id="UP000008888"/>
    </source>
</evidence>
<dbReference type="Proteomes" id="UP000008888">
    <property type="component" value="Chromosome"/>
</dbReference>
<dbReference type="RefSeq" id="WP_013819013.1">
    <property type="nucleotide sequence ID" value="NC_015572.1"/>
</dbReference>
<reference evidence="2 3" key="1">
    <citation type="journal article" date="2011" name="J. Bacteriol.">
        <title>Complete Genome Sequence of the Aerobic Marine Methanotroph Methylomonas methanica MC09.</title>
        <authorList>
            <person name="Boden R."/>
            <person name="Cunliffe M."/>
            <person name="Scanlan J."/>
            <person name="Moussard H."/>
            <person name="Kits K.D."/>
            <person name="Klotz M.G."/>
            <person name="Jetten M.S."/>
            <person name="Vuilleumier S."/>
            <person name="Han J."/>
            <person name="Peters L."/>
            <person name="Mikhailova N."/>
            <person name="Teshima H."/>
            <person name="Tapia R."/>
            <person name="Kyrpides N."/>
            <person name="Ivanova N."/>
            <person name="Pagani I."/>
            <person name="Cheng J.F."/>
            <person name="Goodwin L."/>
            <person name="Han C."/>
            <person name="Hauser L."/>
            <person name="Land M.L."/>
            <person name="Lapidus A."/>
            <person name="Lucas S."/>
            <person name="Pitluck S."/>
            <person name="Woyke T."/>
            <person name="Stein L."/>
            <person name="Murrell J.C."/>
        </authorList>
    </citation>
    <scope>NUCLEOTIDE SEQUENCE [LARGE SCALE GENOMIC DNA]</scope>
    <source>
        <strain evidence="2 3">MC09</strain>
    </source>
</reference>
<dbReference type="OrthoDB" id="9770715at2"/>
<organism evidence="2 3">
    <name type="scientific">Methylomonas methanica (strain DSM 25384 / MC09)</name>
    <dbReference type="NCBI Taxonomy" id="857087"/>
    <lineage>
        <taxon>Bacteria</taxon>
        <taxon>Pseudomonadati</taxon>
        <taxon>Pseudomonadota</taxon>
        <taxon>Gammaproteobacteria</taxon>
        <taxon>Methylococcales</taxon>
        <taxon>Methylococcaceae</taxon>
        <taxon>Methylomonas</taxon>
    </lineage>
</organism>
<dbReference type="Gene3D" id="1.10.3210.10">
    <property type="entry name" value="Hypothetical protein af1432"/>
    <property type="match status" value="1"/>
</dbReference>
<accession>F9ZVW9</accession>
<protein>
    <submittedName>
        <fullName evidence="2">Putative signal transduction protein</fullName>
    </submittedName>
</protein>
<feature type="domain" description="HDOD" evidence="1">
    <location>
        <begin position="13"/>
        <end position="202"/>
    </location>
</feature>
<dbReference type="InterPro" id="IPR006675">
    <property type="entry name" value="HDIG_dom"/>
</dbReference>
<reference key="2">
    <citation type="submission" date="2011-05" db="EMBL/GenBank/DDBJ databases">
        <title>Complete genome sequence of the aerobic marine methanotroph Methylomonas methanica MC09.</title>
        <authorList>
            <person name="Boden R."/>
            <person name="Cunliffe M."/>
            <person name="Scanlan J."/>
            <person name="Moussard H."/>
            <person name="Kits K.D."/>
            <person name="Klotz M."/>
            <person name="Jetten M."/>
            <person name="Vuilleumier S."/>
            <person name="Han J."/>
            <person name="Peters L."/>
            <person name="Mikhailova N."/>
            <person name="Teshima H."/>
            <person name="Tapia R."/>
            <person name="Kyrpides N."/>
            <person name="Ivanova N."/>
            <person name="Pagani I."/>
            <person name="Cheng J.-F."/>
            <person name="Goodwin L."/>
            <person name="Han C."/>
            <person name="Hauser L."/>
            <person name="Land M."/>
            <person name="Lapidus A."/>
            <person name="Lucas S."/>
            <person name="Pitluck S."/>
            <person name="Woyke T."/>
            <person name="Stein L.Y."/>
            <person name="Murrell C."/>
        </authorList>
    </citation>
    <scope>NUCLEOTIDE SEQUENCE</scope>
    <source>
        <strain>MC09</strain>
    </source>
</reference>
<proteinExistence type="predicted"/>
<dbReference type="SUPFAM" id="SSF109604">
    <property type="entry name" value="HD-domain/PDEase-like"/>
    <property type="match status" value="1"/>
</dbReference>
<dbReference type="STRING" id="857087.Metme_2373"/>
<sequence>MNTKSQVTLLADLPSLPTVLMDALQFTAGSQNLSNLANKISQDPHMAVRILRVANSPFYGMSREIGSLQEAVVVLGLNRVKNLLLGVGFMNLFPLGRQDFDYSRFWHHSMAVAECTRQLAINTGIDQDIAFTAGLLHDIGLLAIVLLFPDDFSRITAEPHLNRIEAERQILGFDHTEIGRDVAKHWNIPMTIQLAIEQHETPPAQGDGISLGLLVHVANLLVRTEQSDDPTTLDYPAAVTPLLEILNSPIDQAISWTNTSRQFANQIVASI</sequence>
<dbReference type="KEGG" id="mmt:Metme_2373"/>
<dbReference type="EMBL" id="CP002738">
    <property type="protein sequence ID" value="AEG00773.1"/>
    <property type="molecule type" value="Genomic_DNA"/>
</dbReference>
<dbReference type="InterPro" id="IPR013976">
    <property type="entry name" value="HDOD"/>
</dbReference>
<dbReference type="CDD" id="cd00077">
    <property type="entry name" value="HDc"/>
    <property type="match status" value="1"/>
</dbReference>